<dbReference type="CDD" id="cd00077">
    <property type="entry name" value="HDc"/>
    <property type="match status" value="1"/>
</dbReference>
<keyword evidence="2 11" id="KW-0808">Transferase</keyword>
<dbReference type="GO" id="GO:0016779">
    <property type="term" value="F:nucleotidyltransferase activity"/>
    <property type="evidence" value="ECO:0007669"/>
    <property type="project" value="UniProtKB-KW"/>
</dbReference>
<accession>B2KE42</accession>
<evidence type="ECO:0000256" key="6">
    <source>
        <dbReference type="ARBA" id="ARBA00022741"/>
    </source>
</evidence>
<evidence type="ECO:0000256" key="7">
    <source>
        <dbReference type="ARBA" id="ARBA00022800"/>
    </source>
</evidence>
<dbReference type="Pfam" id="PF12627">
    <property type="entry name" value="PolyA_pol_RNAbd"/>
    <property type="match status" value="1"/>
</dbReference>
<keyword evidence="7" id="KW-0692">RNA repair</keyword>
<dbReference type="InterPro" id="IPR043519">
    <property type="entry name" value="NT_sf"/>
</dbReference>
<keyword evidence="13" id="KW-0378">Hydrolase</keyword>
<keyword evidence="10 11" id="KW-0694">RNA-binding</keyword>
<keyword evidence="8" id="KW-0067">ATP-binding</keyword>
<evidence type="ECO:0000256" key="4">
    <source>
        <dbReference type="ARBA" id="ARBA00022695"/>
    </source>
</evidence>
<dbReference type="InterPro" id="IPR003607">
    <property type="entry name" value="HD/PDEase_dom"/>
</dbReference>
<evidence type="ECO:0000256" key="9">
    <source>
        <dbReference type="ARBA" id="ARBA00022842"/>
    </source>
</evidence>
<dbReference type="Gene3D" id="3.30.460.10">
    <property type="entry name" value="Beta Polymerase, domain 2"/>
    <property type="match status" value="1"/>
</dbReference>
<dbReference type="GO" id="GO:0003723">
    <property type="term" value="F:RNA binding"/>
    <property type="evidence" value="ECO:0007669"/>
    <property type="project" value="UniProtKB-KW"/>
</dbReference>
<keyword evidence="4" id="KW-0548">Nucleotidyltransferase</keyword>
<sequence length="500" mass="56988">MNNIAKILKETLPEQSCYVGGCLRDSILKRPSGDVDIALPKENIKKYALTLAKKLSATAFEMDAKFGVWRLITKKGNLQIDLTAFQGKDLKQDLQRRDFTINALAYPVSAQPEIKLLTETSKTFVRITKLKNKEIIDLATSVKDIKNKTVKMSNNKVFKEDPLRSLRAFRTATELGFKIDKKTLEQIKKDAKQINKSAGERIREELVRIFNQNNTKKHLEDMDRCGLLTALFPILEDQRRCAEVYYGKGGVLKHTLLVVDAAEYLLNNTKKVFPKYHKKLEKFTKDKTLYKMAALLHDVAKPATAKEMEGRLRFFFHEAVGAKIAEDILKKLRYSTAQTRMICAMIREHLRPSNLASNDVLTDKAVYKFFRDMGEAGVPMLLLCWSDYCSYITRNQLFKILPLTTKPVMTIDESKEKGNVSKTLRHMQVVNHLFKKYFEQTPKINPPKIIDGKEIMTALKIKPGPVIGEILEAVALAQVEGKVKNKSDAVKFIKTLKIKS</sequence>
<evidence type="ECO:0000256" key="2">
    <source>
        <dbReference type="ARBA" id="ARBA00022679"/>
    </source>
</evidence>
<dbReference type="STRING" id="445932.Emin_1238"/>
<dbReference type="Proteomes" id="UP000001029">
    <property type="component" value="Chromosome"/>
</dbReference>
<evidence type="ECO:0000256" key="8">
    <source>
        <dbReference type="ARBA" id="ARBA00022840"/>
    </source>
</evidence>
<dbReference type="GO" id="GO:0046872">
    <property type="term" value="F:metal ion binding"/>
    <property type="evidence" value="ECO:0007669"/>
    <property type="project" value="UniProtKB-KW"/>
</dbReference>
<dbReference type="Gene3D" id="1.10.246.80">
    <property type="match status" value="1"/>
</dbReference>
<dbReference type="InterPro" id="IPR032828">
    <property type="entry name" value="PolyA_RNA-bd"/>
</dbReference>
<evidence type="ECO:0000256" key="11">
    <source>
        <dbReference type="RuleBase" id="RU003953"/>
    </source>
</evidence>
<keyword evidence="6" id="KW-0547">Nucleotide-binding</keyword>
<dbReference type="GO" id="GO:0016787">
    <property type="term" value="F:hydrolase activity"/>
    <property type="evidence" value="ECO:0007669"/>
    <property type="project" value="UniProtKB-KW"/>
</dbReference>
<dbReference type="AlphaFoldDB" id="B2KE42"/>
<dbReference type="RefSeq" id="WP_012415403.1">
    <property type="nucleotide sequence ID" value="NC_010644.1"/>
</dbReference>
<dbReference type="HOGENOM" id="CLU_015961_6_2_0"/>
<dbReference type="Pfam" id="PF01743">
    <property type="entry name" value="PolyA_pol"/>
    <property type="match status" value="1"/>
</dbReference>
<dbReference type="GO" id="GO:0042245">
    <property type="term" value="P:RNA repair"/>
    <property type="evidence" value="ECO:0007669"/>
    <property type="project" value="UniProtKB-KW"/>
</dbReference>
<comment type="cofactor">
    <cofactor evidence="1">
        <name>Mg(2+)</name>
        <dbReference type="ChEBI" id="CHEBI:18420"/>
    </cofactor>
</comment>
<dbReference type="PROSITE" id="PS51831">
    <property type="entry name" value="HD"/>
    <property type="match status" value="1"/>
</dbReference>
<dbReference type="PANTHER" id="PTHR47545">
    <property type="entry name" value="MULTIFUNCTIONAL CCA PROTEIN"/>
    <property type="match status" value="1"/>
</dbReference>
<dbReference type="PANTHER" id="PTHR47545:SF1">
    <property type="entry name" value="MULTIFUNCTIONAL CCA PROTEIN"/>
    <property type="match status" value="1"/>
</dbReference>
<dbReference type="SUPFAM" id="SSF81891">
    <property type="entry name" value="Poly A polymerase C-terminal region-like"/>
    <property type="match status" value="1"/>
</dbReference>
<keyword evidence="3" id="KW-0819">tRNA processing</keyword>
<dbReference type="GO" id="GO:0005524">
    <property type="term" value="F:ATP binding"/>
    <property type="evidence" value="ECO:0007669"/>
    <property type="project" value="UniProtKB-KW"/>
</dbReference>
<dbReference type="Pfam" id="PF13735">
    <property type="entry name" value="tRNA_NucTran2_2"/>
    <property type="match status" value="1"/>
</dbReference>
<evidence type="ECO:0000256" key="3">
    <source>
        <dbReference type="ARBA" id="ARBA00022694"/>
    </source>
</evidence>
<evidence type="ECO:0000313" key="13">
    <source>
        <dbReference type="EMBL" id="ACC98788.1"/>
    </source>
</evidence>
<dbReference type="Gene3D" id="1.10.3090.10">
    <property type="entry name" value="cca-adding enzyme, domain 2"/>
    <property type="match status" value="1"/>
</dbReference>
<evidence type="ECO:0000256" key="5">
    <source>
        <dbReference type="ARBA" id="ARBA00022723"/>
    </source>
</evidence>
<keyword evidence="14" id="KW-1185">Reference proteome</keyword>
<dbReference type="KEGG" id="emi:Emin_1238"/>
<feature type="domain" description="HD" evidence="12">
    <location>
        <begin position="251"/>
        <end position="368"/>
    </location>
</feature>
<dbReference type="InterPro" id="IPR006674">
    <property type="entry name" value="HD_domain"/>
</dbReference>
<keyword evidence="9" id="KW-0460">Magnesium</keyword>
<dbReference type="InterPro" id="IPR006675">
    <property type="entry name" value="HDIG_dom"/>
</dbReference>
<dbReference type="SUPFAM" id="SSF81301">
    <property type="entry name" value="Nucleotidyltransferase"/>
    <property type="match status" value="1"/>
</dbReference>
<evidence type="ECO:0000259" key="12">
    <source>
        <dbReference type="PROSITE" id="PS51831"/>
    </source>
</evidence>
<organism evidence="13 14">
    <name type="scientific">Elusimicrobium minutum (strain Pei191)</name>
    <dbReference type="NCBI Taxonomy" id="445932"/>
    <lineage>
        <taxon>Bacteria</taxon>
        <taxon>Pseudomonadati</taxon>
        <taxon>Elusimicrobiota</taxon>
        <taxon>Elusimicrobia</taxon>
        <taxon>Elusimicrobiales</taxon>
        <taxon>Elusimicrobiaceae</taxon>
        <taxon>Elusimicrobium</taxon>
    </lineage>
</organism>
<evidence type="ECO:0000313" key="14">
    <source>
        <dbReference type="Proteomes" id="UP000001029"/>
    </source>
</evidence>
<dbReference type="OrthoDB" id="9805698at2"/>
<dbReference type="Pfam" id="PF01966">
    <property type="entry name" value="HD"/>
    <property type="match status" value="1"/>
</dbReference>
<comment type="similarity">
    <text evidence="11">Belongs to the tRNA nucleotidyltransferase/poly(A) polymerase family.</text>
</comment>
<keyword evidence="5" id="KW-0479">Metal-binding</keyword>
<proteinExistence type="inferred from homology"/>
<protein>
    <submittedName>
        <fullName evidence="13">Metal-dependent phosphohydrolase</fullName>
    </submittedName>
</protein>
<dbReference type="GO" id="GO:0008033">
    <property type="term" value="P:tRNA processing"/>
    <property type="evidence" value="ECO:0007669"/>
    <property type="project" value="UniProtKB-KW"/>
</dbReference>
<evidence type="ECO:0000256" key="1">
    <source>
        <dbReference type="ARBA" id="ARBA00001946"/>
    </source>
</evidence>
<name>B2KE42_ELUMP</name>
<dbReference type="InterPro" id="IPR002646">
    <property type="entry name" value="PolA_pol_head_dom"/>
</dbReference>
<dbReference type="EMBL" id="CP001055">
    <property type="protein sequence ID" value="ACC98788.1"/>
    <property type="molecule type" value="Genomic_DNA"/>
</dbReference>
<gene>
    <name evidence="13" type="ordered locus">Emin_1238</name>
</gene>
<evidence type="ECO:0000256" key="10">
    <source>
        <dbReference type="ARBA" id="ARBA00022884"/>
    </source>
</evidence>
<dbReference type="InterPro" id="IPR032810">
    <property type="entry name" value="CCA-adding_enz_C"/>
</dbReference>
<dbReference type="NCBIfam" id="TIGR00277">
    <property type="entry name" value="HDIG"/>
    <property type="match status" value="1"/>
</dbReference>
<reference evidence="13 14" key="1">
    <citation type="journal article" date="2009" name="Appl. Environ. Microbiol.">
        <title>Genomic analysis of 'Elusimicrobium minutum,' the first cultivated representative of the phylum 'Elusimicrobia' (formerly termite group 1).</title>
        <authorList>
            <person name="Herlemann D.P.R."/>
            <person name="Geissinger O."/>
            <person name="Ikeda-Ohtsubo W."/>
            <person name="Kunin V."/>
            <person name="Sun H."/>
            <person name="Lapidus A."/>
            <person name="Hugenholtz P."/>
            <person name="Brune A."/>
        </authorList>
    </citation>
    <scope>NUCLEOTIDE SEQUENCE [LARGE SCALE GENOMIC DNA]</scope>
    <source>
        <strain evidence="13 14">Pei191</strain>
    </source>
</reference>
<dbReference type="InterPro" id="IPR050124">
    <property type="entry name" value="tRNA_CCA-adding_enzyme"/>
</dbReference>